<name>A0A7W9PFI2_9NOCA</name>
<evidence type="ECO:0000256" key="1">
    <source>
        <dbReference type="SAM" id="Phobius"/>
    </source>
</evidence>
<accession>A0A7W9PFI2</accession>
<dbReference type="AlphaFoldDB" id="A0A7W9PFI2"/>
<keyword evidence="1" id="KW-0812">Transmembrane</keyword>
<dbReference type="RefSeq" id="WP_157185410.1">
    <property type="nucleotide sequence ID" value="NZ_JACHIT010000001.1"/>
</dbReference>
<feature type="transmembrane region" description="Helical" evidence="1">
    <location>
        <begin position="6"/>
        <end position="25"/>
    </location>
</feature>
<dbReference type="Proteomes" id="UP000540412">
    <property type="component" value="Unassembled WGS sequence"/>
</dbReference>
<keyword evidence="1" id="KW-0472">Membrane</keyword>
<proteinExistence type="predicted"/>
<sequence>MSVTVAWAAMAMLVMICGGAVYLLLRPDHEHKSDDGEVPTQTLWTERYTHEAPTYPLTVTGAHREMQRHRGCDREDCPRKAVAYRVLVEARHIKPDAGRTY</sequence>
<keyword evidence="3" id="KW-1185">Reference proteome</keyword>
<gene>
    <name evidence="2" type="ORF">BJY24_003992</name>
</gene>
<protein>
    <submittedName>
        <fullName evidence="2">Uncharacterized protein</fullName>
    </submittedName>
</protein>
<organism evidence="2 3">
    <name type="scientific">Nocardia transvalensis</name>
    <dbReference type="NCBI Taxonomy" id="37333"/>
    <lineage>
        <taxon>Bacteria</taxon>
        <taxon>Bacillati</taxon>
        <taxon>Actinomycetota</taxon>
        <taxon>Actinomycetes</taxon>
        <taxon>Mycobacteriales</taxon>
        <taxon>Nocardiaceae</taxon>
        <taxon>Nocardia</taxon>
    </lineage>
</organism>
<dbReference type="EMBL" id="JACHIT010000001">
    <property type="protein sequence ID" value="MBB5915125.1"/>
    <property type="molecule type" value="Genomic_DNA"/>
</dbReference>
<reference evidence="2 3" key="1">
    <citation type="submission" date="2020-08" db="EMBL/GenBank/DDBJ databases">
        <title>Sequencing the genomes of 1000 actinobacteria strains.</title>
        <authorList>
            <person name="Klenk H.-P."/>
        </authorList>
    </citation>
    <scope>NUCLEOTIDE SEQUENCE [LARGE SCALE GENOMIC DNA]</scope>
    <source>
        <strain evidence="2 3">DSM 43582</strain>
    </source>
</reference>
<evidence type="ECO:0000313" key="3">
    <source>
        <dbReference type="Proteomes" id="UP000540412"/>
    </source>
</evidence>
<keyword evidence="1" id="KW-1133">Transmembrane helix</keyword>
<comment type="caution">
    <text evidence="2">The sequence shown here is derived from an EMBL/GenBank/DDBJ whole genome shotgun (WGS) entry which is preliminary data.</text>
</comment>
<evidence type="ECO:0000313" key="2">
    <source>
        <dbReference type="EMBL" id="MBB5915125.1"/>
    </source>
</evidence>